<proteinExistence type="predicted"/>
<dbReference type="EMBL" id="MHJU01000033">
    <property type="protein sequence ID" value="OGY72479.1"/>
    <property type="molecule type" value="Genomic_DNA"/>
</dbReference>
<sequence length="307" mass="34544">MENTSSDIAQDSQKFLYAIFLQCLNKTSVKTLADYLAKTFADIANAQEAAIFLRRGDVYTIQGSYSLRKAKIDASHVGYKSPFVRRLKQIDKDVISKYQGDFSVDEFKVMFMKHTLSRFEIDYVIILGGKKFIGFVVLGKTSGKLLHETEEQLAQLAHQAYASIDYHILRDIYQAAVSELKEMREMHNHIMKEFPYGIIFIEQGAEKISLINQNARAAFNLGKDSVLGKSVSELLASYADSVFSDFLRAYKSAKALRRSFRSGLFDKHALRVKGSVFEISSVFISGAGSEKRGDFITVKSISTQESV</sequence>
<gene>
    <name evidence="1" type="ORF">A3H61_01065</name>
</gene>
<evidence type="ECO:0000313" key="1">
    <source>
        <dbReference type="EMBL" id="OGY72479.1"/>
    </source>
</evidence>
<organism evidence="1 2">
    <name type="scientific">Candidatus Jacksonbacteria bacterium RIFCSPLOWO2_02_FULL_44_20</name>
    <dbReference type="NCBI Taxonomy" id="1798460"/>
    <lineage>
        <taxon>Bacteria</taxon>
        <taxon>Candidatus Jacksoniibacteriota</taxon>
    </lineage>
</organism>
<comment type="caution">
    <text evidence="1">The sequence shown here is derived from an EMBL/GenBank/DDBJ whole genome shotgun (WGS) entry which is preliminary data.</text>
</comment>
<reference evidence="1 2" key="1">
    <citation type="journal article" date="2016" name="Nat. Commun.">
        <title>Thousands of microbial genomes shed light on interconnected biogeochemical processes in an aquifer system.</title>
        <authorList>
            <person name="Anantharaman K."/>
            <person name="Brown C.T."/>
            <person name="Hug L.A."/>
            <person name="Sharon I."/>
            <person name="Castelle C.J."/>
            <person name="Probst A.J."/>
            <person name="Thomas B.C."/>
            <person name="Singh A."/>
            <person name="Wilkins M.J."/>
            <person name="Karaoz U."/>
            <person name="Brodie E.L."/>
            <person name="Williams K.H."/>
            <person name="Hubbard S.S."/>
            <person name="Banfield J.F."/>
        </authorList>
    </citation>
    <scope>NUCLEOTIDE SEQUENCE [LARGE SCALE GENOMIC DNA]</scope>
</reference>
<dbReference type="Proteomes" id="UP000178315">
    <property type="component" value="Unassembled WGS sequence"/>
</dbReference>
<evidence type="ECO:0000313" key="2">
    <source>
        <dbReference type="Proteomes" id="UP000178315"/>
    </source>
</evidence>
<name>A0A1G2A730_9BACT</name>
<accession>A0A1G2A730</accession>
<evidence type="ECO:0008006" key="3">
    <source>
        <dbReference type="Google" id="ProtNLM"/>
    </source>
</evidence>
<dbReference type="SUPFAM" id="SSF55785">
    <property type="entry name" value="PYP-like sensor domain (PAS domain)"/>
    <property type="match status" value="1"/>
</dbReference>
<protein>
    <recommendedName>
        <fullName evidence="3">PAS domain-containing protein</fullName>
    </recommendedName>
</protein>
<dbReference type="InterPro" id="IPR035965">
    <property type="entry name" value="PAS-like_dom_sf"/>
</dbReference>
<dbReference type="AlphaFoldDB" id="A0A1G2A730"/>
<dbReference type="Gene3D" id="3.30.450.20">
    <property type="entry name" value="PAS domain"/>
    <property type="match status" value="1"/>
</dbReference>